<sequence length="197" mass="21293">MPPSATPQQPTSVHAFLRRIAIVQYLFAWILLLAHGIAASAALPALGLIPLTCSALLSGLLLHRDALAAAGSPLQSLSAQNVMMCDLAVGGLQLLLLVFTWIELSGAHYWHSDTSITILGTYGTVFMMVDCGIHFFFALREIFHILTSPRCECPHCRSLHSRGRGAISLPTSEVQEYTPLQSDVDEQAAPNDASEQV</sequence>
<organism evidence="2 3">
    <name type="scientific">Apiospora marii</name>
    <dbReference type="NCBI Taxonomy" id="335849"/>
    <lineage>
        <taxon>Eukaryota</taxon>
        <taxon>Fungi</taxon>
        <taxon>Dikarya</taxon>
        <taxon>Ascomycota</taxon>
        <taxon>Pezizomycotina</taxon>
        <taxon>Sordariomycetes</taxon>
        <taxon>Xylariomycetidae</taxon>
        <taxon>Amphisphaeriales</taxon>
        <taxon>Apiosporaceae</taxon>
        <taxon>Apiospora</taxon>
    </lineage>
</organism>
<gene>
    <name evidence="2" type="ORF">PG991_014757</name>
</gene>
<feature type="transmembrane region" description="Helical" evidence="1">
    <location>
        <begin position="45"/>
        <end position="62"/>
    </location>
</feature>
<keyword evidence="1" id="KW-1133">Transmembrane helix</keyword>
<evidence type="ECO:0000313" key="3">
    <source>
        <dbReference type="Proteomes" id="UP001396898"/>
    </source>
</evidence>
<proteinExistence type="predicted"/>
<keyword evidence="1" id="KW-0812">Transmembrane</keyword>
<evidence type="ECO:0000313" key="2">
    <source>
        <dbReference type="EMBL" id="KAK7999082.1"/>
    </source>
</evidence>
<dbReference type="EMBL" id="JAQQWI010000019">
    <property type="protein sequence ID" value="KAK7999082.1"/>
    <property type="molecule type" value="Genomic_DNA"/>
</dbReference>
<reference evidence="2 3" key="1">
    <citation type="submission" date="2023-01" db="EMBL/GenBank/DDBJ databases">
        <title>Analysis of 21 Apiospora genomes using comparative genomics revels a genus with tremendous synthesis potential of carbohydrate active enzymes and secondary metabolites.</title>
        <authorList>
            <person name="Sorensen T."/>
        </authorList>
    </citation>
    <scope>NUCLEOTIDE SEQUENCE [LARGE SCALE GENOMIC DNA]</scope>
    <source>
        <strain evidence="2 3">CBS 20057</strain>
    </source>
</reference>
<feature type="transmembrane region" description="Helical" evidence="1">
    <location>
        <begin position="114"/>
        <end position="139"/>
    </location>
</feature>
<evidence type="ECO:0000256" key="1">
    <source>
        <dbReference type="SAM" id="Phobius"/>
    </source>
</evidence>
<feature type="transmembrane region" description="Helical" evidence="1">
    <location>
        <begin position="83"/>
        <end position="102"/>
    </location>
</feature>
<keyword evidence="3" id="KW-1185">Reference proteome</keyword>
<keyword evidence="1" id="KW-0472">Membrane</keyword>
<accession>A0ABR1R581</accession>
<feature type="transmembrane region" description="Helical" evidence="1">
    <location>
        <begin position="20"/>
        <end position="39"/>
    </location>
</feature>
<protein>
    <submittedName>
        <fullName evidence="2">Uncharacterized protein</fullName>
    </submittedName>
</protein>
<name>A0ABR1R581_9PEZI</name>
<comment type="caution">
    <text evidence="2">The sequence shown here is derived from an EMBL/GenBank/DDBJ whole genome shotgun (WGS) entry which is preliminary data.</text>
</comment>
<dbReference type="Proteomes" id="UP001396898">
    <property type="component" value="Unassembled WGS sequence"/>
</dbReference>